<dbReference type="Pfam" id="PF25545">
    <property type="entry name" value="DUF7924"/>
    <property type="match status" value="1"/>
</dbReference>
<feature type="region of interest" description="Disordered" evidence="1">
    <location>
        <begin position="1"/>
        <end position="45"/>
    </location>
</feature>
<feature type="region of interest" description="Disordered" evidence="1">
    <location>
        <begin position="168"/>
        <end position="212"/>
    </location>
</feature>
<gene>
    <name evidence="3" type="ORF">K469DRAFT_707477</name>
</gene>
<evidence type="ECO:0000259" key="2">
    <source>
        <dbReference type="Pfam" id="PF25545"/>
    </source>
</evidence>
<dbReference type="Proteomes" id="UP000800200">
    <property type="component" value="Unassembled WGS sequence"/>
</dbReference>
<accession>A0A6A6E1L2</accession>
<dbReference type="PANTHER" id="PTHR42470">
    <property type="entry name" value="VAST DOMAIN-CONTAINING PROTEIN"/>
    <property type="match status" value="1"/>
</dbReference>
<sequence length="249" mass="27841">MGNGEPDVEDYFKDKIFPKPRPLSSLKRTDRQPMSKHTVPSTGSKLKVSNPVPDMLYGYNRRGAFPQQQVQLISMGTETVANNQGLMYPFFVVEFKGDGGSMWVATNQCLRGSTSSINSAAFSIAMSGSEARLYISWKHNELDYYMGNVECFLLHRPDHYLEFRKKRTSELAKSHPPPSDGSATSSGKRRKSSLSRGRGSTATSVQSQSGGAGEDYWTWDQTYERWFHMNDDRTIVWAKQGGLSQGAAD</sequence>
<dbReference type="OrthoDB" id="3792540at2759"/>
<organism evidence="3 4">
    <name type="scientific">Zopfia rhizophila CBS 207.26</name>
    <dbReference type="NCBI Taxonomy" id="1314779"/>
    <lineage>
        <taxon>Eukaryota</taxon>
        <taxon>Fungi</taxon>
        <taxon>Dikarya</taxon>
        <taxon>Ascomycota</taxon>
        <taxon>Pezizomycotina</taxon>
        <taxon>Dothideomycetes</taxon>
        <taxon>Dothideomycetes incertae sedis</taxon>
        <taxon>Zopfiaceae</taxon>
        <taxon>Zopfia</taxon>
    </lineage>
</organism>
<dbReference type="PANTHER" id="PTHR42470:SF1">
    <property type="entry name" value="VAST DOMAIN-CONTAINING PROTEIN"/>
    <property type="match status" value="1"/>
</dbReference>
<name>A0A6A6E1L2_9PEZI</name>
<dbReference type="InterPro" id="IPR057684">
    <property type="entry name" value="DUF7924"/>
</dbReference>
<evidence type="ECO:0000313" key="3">
    <source>
        <dbReference type="EMBL" id="KAF2185811.1"/>
    </source>
</evidence>
<evidence type="ECO:0000313" key="4">
    <source>
        <dbReference type="Proteomes" id="UP000800200"/>
    </source>
</evidence>
<proteinExistence type="predicted"/>
<dbReference type="EMBL" id="ML994632">
    <property type="protein sequence ID" value="KAF2185811.1"/>
    <property type="molecule type" value="Genomic_DNA"/>
</dbReference>
<evidence type="ECO:0000256" key="1">
    <source>
        <dbReference type="SAM" id="MobiDB-lite"/>
    </source>
</evidence>
<feature type="domain" description="DUF7924" evidence="2">
    <location>
        <begin position="5"/>
        <end position="119"/>
    </location>
</feature>
<keyword evidence="4" id="KW-1185">Reference proteome</keyword>
<protein>
    <recommendedName>
        <fullName evidence="2">DUF7924 domain-containing protein</fullName>
    </recommendedName>
</protein>
<dbReference type="AlphaFoldDB" id="A0A6A6E1L2"/>
<reference evidence="3" key="1">
    <citation type="journal article" date="2020" name="Stud. Mycol.">
        <title>101 Dothideomycetes genomes: a test case for predicting lifestyles and emergence of pathogens.</title>
        <authorList>
            <person name="Haridas S."/>
            <person name="Albert R."/>
            <person name="Binder M."/>
            <person name="Bloem J."/>
            <person name="Labutti K."/>
            <person name="Salamov A."/>
            <person name="Andreopoulos B."/>
            <person name="Baker S."/>
            <person name="Barry K."/>
            <person name="Bills G."/>
            <person name="Bluhm B."/>
            <person name="Cannon C."/>
            <person name="Castanera R."/>
            <person name="Culley D."/>
            <person name="Daum C."/>
            <person name="Ezra D."/>
            <person name="Gonzalez J."/>
            <person name="Henrissat B."/>
            <person name="Kuo A."/>
            <person name="Liang C."/>
            <person name="Lipzen A."/>
            <person name="Lutzoni F."/>
            <person name="Magnuson J."/>
            <person name="Mondo S."/>
            <person name="Nolan M."/>
            <person name="Ohm R."/>
            <person name="Pangilinan J."/>
            <person name="Park H.-J."/>
            <person name="Ramirez L."/>
            <person name="Alfaro M."/>
            <person name="Sun H."/>
            <person name="Tritt A."/>
            <person name="Yoshinaga Y."/>
            <person name="Zwiers L.-H."/>
            <person name="Turgeon B."/>
            <person name="Goodwin S."/>
            <person name="Spatafora J."/>
            <person name="Crous P."/>
            <person name="Grigoriev I."/>
        </authorList>
    </citation>
    <scope>NUCLEOTIDE SEQUENCE</scope>
    <source>
        <strain evidence="3">CBS 207.26</strain>
    </source>
</reference>